<name>A0ABT5XFV5_9EURY</name>
<evidence type="ECO:0008006" key="4">
    <source>
        <dbReference type="Google" id="ProtNLM"/>
    </source>
</evidence>
<organism evidence="2 3">
    <name type="scientific">Candidatus Methanocrinis alkalitolerans</name>
    <dbReference type="NCBI Taxonomy" id="3033395"/>
    <lineage>
        <taxon>Archaea</taxon>
        <taxon>Methanobacteriati</taxon>
        <taxon>Methanobacteriota</taxon>
        <taxon>Stenosarchaea group</taxon>
        <taxon>Methanomicrobia</taxon>
        <taxon>Methanotrichales</taxon>
        <taxon>Methanotrichaceae</taxon>
        <taxon>Methanocrinis</taxon>
    </lineage>
</organism>
<keyword evidence="3" id="KW-1185">Reference proteome</keyword>
<reference evidence="2 3" key="1">
    <citation type="submission" date="2023-03" db="EMBL/GenBank/DDBJ databases">
        <title>Whole genome sequencing of Methanotrichaceae archaeon M04Ac.</title>
        <authorList>
            <person name="Khomyakova M.A."/>
            <person name="Merkel A.Y."/>
            <person name="Slobodkin A.I."/>
        </authorList>
    </citation>
    <scope>NUCLEOTIDE SEQUENCE [LARGE SCALE GENOMIC DNA]</scope>
    <source>
        <strain evidence="2 3">M04Ac</strain>
    </source>
</reference>
<dbReference type="Proteomes" id="UP001215956">
    <property type="component" value="Unassembled WGS sequence"/>
</dbReference>
<accession>A0ABT5XFV5</accession>
<protein>
    <recommendedName>
        <fullName evidence="4">Lipid/polyisoprenoid-binding YceI-like domain-containing protein</fullName>
    </recommendedName>
</protein>
<sequence>MVSSAPSLAVPEFLLSDFSAEQEYPPKAPVGPALAESGLVLAGNGLAFNSSAALPITLMVERDRIVRPSHAKKLFDDLIRIDPSGGAGSKADAQSDYRGRMLLSGRAYILREIEMSGRGEVSELKAGVYKTTFTGDLEVGRLSIETQRRGRFWDGRGTMTLEDGMIRGDYAVVLEISPQTERAEEIPRIATVPGPDLPRRIAKGRAGRPHPSGWG</sequence>
<evidence type="ECO:0000313" key="3">
    <source>
        <dbReference type="Proteomes" id="UP001215956"/>
    </source>
</evidence>
<comment type="caution">
    <text evidence="2">The sequence shown here is derived from an EMBL/GenBank/DDBJ whole genome shotgun (WGS) entry which is preliminary data.</text>
</comment>
<evidence type="ECO:0000313" key="2">
    <source>
        <dbReference type="EMBL" id="MDF0593600.1"/>
    </source>
</evidence>
<gene>
    <name evidence="2" type="ORF">P0O24_08395</name>
</gene>
<feature type="region of interest" description="Disordered" evidence="1">
    <location>
        <begin position="191"/>
        <end position="215"/>
    </location>
</feature>
<proteinExistence type="predicted"/>
<dbReference type="EMBL" id="JARFPL010000024">
    <property type="protein sequence ID" value="MDF0593600.1"/>
    <property type="molecule type" value="Genomic_DNA"/>
</dbReference>
<evidence type="ECO:0000256" key="1">
    <source>
        <dbReference type="SAM" id="MobiDB-lite"/>
    </source>
</evidence>
<dbReference type="RefSeq" id="WP_316969303.1">
    <property type="nucleotide sequence ID" value="NZ_JARFPL010000024.1"/>
</dbReference>